<evidence type="ECO:0000256" key="1">
    <source>
        <dbReference type="ARBA" id="ARBA00001936"/>
    </source>
</evidence>
<dbReference type="InterPro" id="IPR032416">
    <property type="entry name" value="Peptidase_M24_C"/>
</dbReference>
<reference evidence="10" key="1">
    <citation type="journal article" date="2020" name="New Phytol.">
        <title>Comparative genomics reveals dynamic genome evolution in host specialist ectomycorrhizal fungi.</title>
        <authorList>
            <person name="Lofgren L.A."/>
            <person name="Nguyen N.H."/>
            <person name="Vilgalys R."/>
            <person name="Ruytinx J."/>
            <person name="Liao H.L."/>
            <person name="Branco S."/>
            <person name="Kuo A."/>
            <person name="LaButti K."/>
            <person name="Lipzen A."/>
            <person name="Andreopoulos W."/>
            <person name="Pangilinan J."/>
            <person name="Riley R."/>
            <person name="Hundley H."/>
            <person name="Na H."/>
            <person name="Barry K."/>
            <person name="Grigoriev I.V."/>
            <person name="Stajich J.E."/>
            <person name="Kennedy P.G."/>
        </authorList>
    </citation>
    <scope>NUCLEOTIDE SEQUENCE</scope>
    <source>
        <strain evidence="10">S12</strain>
    </source>
</reference>
<dbReference type="CDD" id="cd01085">
    <property type="entry name" value="APP"/>
    <property type="match status" value="1"/>
</dbReference>
<gene>
    <name evidence="10" type="ORF">HD556DRAFT_1426611</name>
</gene>
<evidence type="ECO:0000256" key="3">
    <source>
        <dbReference type="ARBA" id="ARBA00022723"/>
    </source>
</evidence>
<comment type="similarity">
    <text evidence="2">Belongs to the peptidase M24B family.</text>
</comment>
<evidence type="ECO:0000259" key="7">
    <source>
        <dbReference type="Pfam" id="PF00557"/>
    </source>
</evidence>
<dbReference type="GO" id="GO:0005737">
    <property type="term" value="C:cytoplasm"/>
    <property type="evidence" value="ECO:0007669"/>
    <property type="project" value="UniProtKB-ARBA"/>
</dbReference>
<dbReference type="InterPro" id="IPR000587">
    <property type="entry name" value="Creatinase_N"/>
</dbReference>
<dbReference type="Pfam" id="PF00557">
    <property type="entry name" value="Peptidase_M24"/>
    <property type="match status" value="1"/>
</dbReference>
<feature type="compositionally biased region" description="Basic and acidic residues" evidence="6">
    <location>
        <begin position="45"/>
        <end position="81"/>
    </location>
</feature>
<keyword evidence="10" id="KW-0031">Aminopeptidase</keyword>
<feature type="compositionally biased region" description="Basic and acidic residues" evidence="6">
    <location>
        <begin position="169"/>
        <end position="179"/>
    </location>
</feature>
<dbReference type="OrthoDB" id="9995434at2759"/>
<dbReference type="Proteomes" id="UP000719766">
    <property type="component" value="Unassembled WGS sequence"/>
</dbReference>
<dbReference type="InterPro" id="IPR033740">
    <property type="entry name" value="Pept_M24B"/>
</dbReference>
<dbReference type="InterPro" id="IPR050422">
    <property type="entry name" value="X-Pro_aminopeptidase_P"/>
</dbReference>
<feature type="compositionally biased region" description="Low complexity" evidence="6">
    <location>
        <begin position="193"/>
        <end position="209"/>
    </location>
</feature>
<evidence type="ECO:0000256" key="2">
    <source>
        <dbReference type="ARBA" id="ARBA00008766"/>
    </source>
</evidence>
<dbReference type="EMBL" id="JABBWE010000132">
    <property type="protein sequence ID" value="KAG1784688.1"/>
    <property type="molecule type" value="Genomic_DNA"/>
</dbReference>
<dbReference type="PANTHER" id="PTHR43763:SF17">
    <property type="entry name" value="AMINOPEPTIDASE P, CYTOPLASMIC-RELATED"/>
    <property type="match status" value="1"/>
</dbReference>
<dbReference type="GO" id="GO:0070006">
    <property type="term" value="F:metalloaminopeptidase activity"/>
    <property type="evidence" value="ECO:0007669"/>
    <property type="project" value="InterPro"/>
</dbReference>
<evidence type="ECO:0000256" key="4">
    <source>
        <dbReference type="ARBA" id="ARBA00022801"/>
    </source>
</evidence>
<dbReference type="SUPFAM" id="SSF101447">
    <property type="entry name" value="Formin homology 2 domain (FH2 domain)"/>
    <property type="match status" value="1"/>
</dbReference>
<dbReference type="SUPFAM" id="SSF53092">
    <property type="entry name" value="Creatinase/prolidase N-terminal domain"/>
    <property type="match status" value="1"/>
</dbReference>
<evidence type="ECO:0000256" key="5">
    <source>
        <dbReference type="ARBA" id="ARBA00023211"/>
    </source>
</evidence>
<dbReference type="AlphaFoldDB" id="A0A9P7A939"/>
<name>A0A9P7A939_9AGAM</name>
<sequence>MPPPPPPPPPPPMCFPFTNRSRTRESSPLMVRTDSEKSYASSQRSENRSNHSEKSDNNSHRSSQKSDNHSNRLSRKSDSHSNRSKRSHNSTGSQNKLVRSGSYSTTRTLASDVEKLSFDSDSEVYDLPTLADDSRIKLSPLSRSDSKSGLTRVDSKKSTKWGYGWGLGKVKEREREMLERSPSVDSERPPLYKSPTRTSSRSSGSKRPPFYSNDSGSTLVGSAYERKINDVESIKEKVDTAERLEEIRKLMAKEKLDYYVVPSEDPHQSEYVAASDKRRAWISGFTGSAGQAIISKTAAYLVTDSRYWLQARDELDSNWHLIPGGAVDGPKDWIDWLVDRVKDSKIGIDARMISHEKATLFNTQLNHKNSKLVYPPQNFIDMVWKDKPLRSKEPVFIQSLEFTGREASTKIAEVRAWIQAQPPAVPSYSKATPTPAQMHIGTLISSLSSIAWLLNLRGSDIPFNPLFYAYLFISLDRAVLFLDPTKLTDEVEDHLRALNVERKEYNDIWAFLRRREWGEGKVLISTETSYAISLMLTHFRYTAVTPSFIDSIKAVKNEVELEGLRRAYLRDGVAYVKWLAWLEHKIQQGYDITEYEAAWRLTEYRRQNKHYWGLAYENISASGPNAALPHYSPTKSGARMIDRDTPYLNDSGGQYRDGTCDTTRTIHFGRPSVDQSEAYTRVLQGHIAIDSAVFPEGTTGSQLDVLARRALWKDGLNYMHGTGHGFGSFLNVHEGPHGFSSNVALVPGHVITNEPGFYLEGRWGMRIESALAIRRVKTKGEFNGDVWLGFERLTCVPIQTRMVKDSMLTKEEKQWLKDHNKKCLERLEPLLKDDKRALKWLKRESDRGIGLAAPGPGGITIDWD</sequence>
<keyword evidence="11" id="KW-1185">Reference proteome</keyword>
<dbReference type="Gene3D" id="3.40.350.10">
    <property type="entry name" value="Creatinase/prolidase N-terminal domain"/>
    <property type="match status" value="2"/>
</dbReference>
<evidence type="ECO:0000313" key="11">
    <source>
        <dbReference type="Proteomes" id="UP000719766"/>
    </source>
</evidence>
<evidence type="ECO:0000259" key="8">
    <source>
        <dbReference type="Pfam" id="PF01321"/>
    </source>
</evidence>
<dbReference type="InterPro" id="IPR036005">
    <property type="entry name" value="Creatinase/aminopeptidase-like"/>
</dbReference>
<protein>
    <submittedName>
        <fullName evidence="10">Creatinase aminopeptidase</fullName>
    </submittedName>
</protein>
<dbReference type="InterPro" id="IPR000994">
    <property type="entry name" value="Pept_M24"/>
</dbReference>
<feature type="compositionally biased region" description="Polar residues" evidence="6">
    <location>
        <begin position="91"/>
        <end position="109"/>
    </location>
</feature>
<dbReference type="Gene3D" id="3.90.230.10">
    <property type="entry name" value="Creatinase/methionine aminopeptidase superfamily"/>
    <property type="match status" value="1"/>
</dbReference>
<accession>A0A9P7A939</accession>
<comment type="cofactor">
    <cofactor evidence="1">
        <name>Mn(2+)</name>
        <dbReference type="ChEBI" id="CHEBI:29035"/>
    </cofactor>
</comment>
<feature type="domain" description="Peptidase M24" evidence="7">
    <location>
        <begin position="563"/>
        <end position="773"/>
    </location>
</feature>
<feature type="region of interest" description="Disordered" evidence="6">
    <location>
        <begin position="1"/>
        <end position="217"/>
    </location>
</feature>
<feature type="domain" description="Creatinase N-terminal" evidence="8">
    <location>
        <begin position="243"/>
        <end position="366"/>
    </location>
</feature>
<dbReference type="SUPFAM" id="SSF55920">
    <property type="entry name" value="Creatinase/aminopeptidase"/>
    <property type="match status" value="1"/>
</dbReference>
<dbReference type="GO" id="GO:0046872">
    <property type="term" value="F:metal ion binding"/>
    <property type="evidence" value="ECO:0007669"/>
    <property type="project" value="UniProtKB-KW"/>
</dbReference>
<dbReference type="GeneID" id="64598397"/>
<feature type="domain" description="Peptidase M24 C-terminal" evidence="9">
    <location>
        <begin position="787"/>
        <end position="844"/>
    </location>
</feature>
<dbReference type="RefSeq" id="XP_041152173.1">
    <property type="nucleotide sequence ID" value="XM_041304633.1"/>
</dbReference>
<dbReference type="InterPro" id="IPR029149">
    <property type="entry name" value="Creatin/AminoP/Spt16_N"/>
</dbReference>
<feature type="compositionally biased region" description="Pro residues" evidence="6">
    <location>
        <begin position="1"/>
        <end position="14"/>
    </location>
</feature>
<dbReference type="FunFam" id="3.90.230.10:FF:000007">
    <property type="entry name" value="Xaa-Pro aminopeptidase P"/>
    <property type="match status" value="1"/>
</dbReference>
<dbReference type="FunFam" id="3.40.350.10:FF:000003">
    <property type="entry name" value="Xaa-pro aminopeptidase P"/>
    <property type="match status" value="1"/>
</dbReference>
<keyword evidence="3" id="KW-0479">Metal-binding</keyword>
<keyword evidence="4" id="KW-0378">Hydrolase</keyword>
<evidence type="ECO:0000313" key="10">
    <source>
        <dbReference type="EMBL" id="KAG1784688.1"/>
    </source>
</evidence>
<evidence type="ECO:0000256" key="6">
    <source>
        <dbReference type="SAM" id="MobiDB-lite"/>
    </source>
</evidence>
<dbReference type="Pfam" id="PF01321">
    <property type="entry name" value="Creatinase_N"/>
    <property type="match status" value="1"/>
</dbReference>
<dbReference type="Pfam" id="PF16189">
    <property type="entry name" value="Creatinase_N_2"/>
    <property type="match status" value="1"/>
</dbReference>
<keyword evidence="5" id="KW-0464">Manganese</keyword>
<proteinExistence type="inferred from homology"/>
<dbReference type="PANTHER" id="PTHR43763">
    <property type="entry name" value="XAA-PRO AMINOPEPTIDASE 1"/>
    <property type="match status" value="1"/>
</dbReference>
<dbReference type="Pfam" id="PF16188">
    <property type="entry name" value="Peptidase_M24_C"/>
    <property type="match status" value="1"/>
</dbReference>
<organism evidence="10 11">
    <name type="scientific">Suillus plorans</name>
    <dbReference type="NCBI Taxonomy" id="116603"/>
    <lineage>
        <taxon>Eukaryota</taxon>
        <taxon>Fungi</taxon>
        <taxon>Dikarya</taxon>
        <taxon>Basidiomycota</taxon>
        <taxon>Agaricomycotina</taxon>
        <taxon>Agaricomycetes</taxon>
        <taxon>Agaricomycetidae</taxon>
        <taxon>Boletales</taxon>
        <taxon>Suillineae</taxon>
        <taxon>Suillaceae</taxon>
        <taxon>Suillus</taxon>
    </lineage>
</organism>
<evidence type="ECO:0000259" key="9">
    <source>
        <dbReference type="Pfam" id="PF16188"/>
    </source>
</evidence>
<comment type="caution">
    <text evidence="10">The sequence shown here is derived from an EMBL/GenBank/DDBJ whole genome shotgun (WGS) entry which is preliminary data.</text>
</comment>
<keyword evidence="10" id="KW-0645">Protease</keyword>